<dbReference type="EMBL" id="JAWLKH010000007">
    <property type="protein sequence ID" value="MDV6312113.1"/>
    <property type="molecule type" value="Genomic_DNA"/>
</dbReference>
<sequence>MAPASASSAPIRTDDVIAGAAPVISVRSDNADVLDLNPTTARALAGMLTRAADAEPVPPSPQQRARDVLRGIGIDVADGRSVVLTDRDDTGERVFTYLINPGQLAAACEEFRLTTGESIDYEGLESALPWLDTEEDF</sequence>
<reference evidence="1" key="1">
    <citation type="submission" date="2023-10" db="EMBL/GenBank/DDBJ databases">
        <title>Development of a sustainable strategy for remediation of hydrocarbon-contaminated territories based on the waste exchange concept.</title>
        <authorList>
            <person name="Krivoruchko A."/>
        </authorList>
    </citation>
    <scope>NUCLEOTIDE SEQUENCE</scope>
    <source>
        <strain evidence="1">IEGM 1279</strain>
    </source>
</reference>
<protein>
    <submittedName>
        <fullName evidence="1">Uncharacterized protein</fullName>
    </submittedName>
</protein>
<dbReference type="RefSeq" id="WP_052227358.1">
    <property type="nucleotide sequence ID" value="NZ_JAWLKH010000007.1"/>
</dbReference>
<proteinExistence type="predicted"/>
<evidence type="ECO:0000313" key="2">
    <source>
        <dbReference type="Proteomes" id="UP001185922"/>
    </source>
</evidence>
<name>A0AAE4R2F8_9ACTN</name>
<organism evidence="1 2">
    <name type="scientific">Gordonia amicalis</name>
    <dbReference type="NCBI Taxonomy" id="89053"/>
    <lineage>
        <taxon>Bacteria</taxon>
        <taxon>Bacillati</taxon>
        <taxon>Actinomycetota</taxon>
        <taxon>Actinomycetes</taxon>
        <taxon>Mycobacteriales</taxon>
        <taxon>Gordoniaceae</taxon>
        <taxon>Gordonia</taxon>
    </lineage>
</organism>
<dbReference type="AlphaFoldDB" id="A0AAE4R2F8"/>
<comment type="caution">
    <text evidence="1">The sequence shown here is derived from an EMBL/GenBank/DDBJ whole genome shotgun (WGS) entry which is preliminary data.</text>
</comment>
<gene>
    <name evidence="1" type="ORF">R3Q15_09485</name>
</gene>
<accession>A0AAE4R2F8</accession>
<dbReference type="Proteomes" id="UP001185922">
    <property type="component" value="Unassembled WGS sequence"/>
</dbReference>
<evidence type="ECO:0000313" key="1">
    <source>
        <dbReference type="EMBL" id="MDV6312113.1"/>
    </source>
</evidence>